<dbReference type="Gene3D" id="3.30.930.10">
    <property type="entry name" value="Bira Bifunctional Protein, Domain 2"/>
    <property type="match status" value="1"/>
</dbReference>
<name>A0A086JGS3_TOXGO</name>
<dbReference type="InterPro" id="IPR004154">
    <property type="entry name" value="Anticodon-bd"/>
</dbReference>
<dbReference type="SUPFAM" id="SSF55681">
    <property type="entry name" value="Class II aaRS and biotin synthetases"/>
    <property type="match status" value="1"/>
</dbReference>
<evidence type="ECO:0000256" key="8">
    <source>
        <dbReference type="ARBA" id="ARBA00030057"/>
    </source>
</evidence>
<dbReference type="Proteomes" id="UP000028837">
    <property type="component" value="Unassembled WGS sequence"/>
</dbReference>
<feature type="domain" description="Aminoacyl-transfer RNA synthetases class-II family profile" evidence="10">
    <location>
        <begin position="333"/>
        <end position="650"/>
    </location>
</feature>
<proteinExistence type="inferred from homology"/>
<dbReference type="PANTHER" id="PTHR10745:SF0">
    <property type="entry name" value="GLYCINE--TRNA LIGASE"/>
    <property type="match status" value="1"/>
</dbReference>
<dbReference type="Pfam" id="PF00587">
    <property type="entry name" value="tRNA-synt_2b"/>
    <property type="match status" value="1"/>
</dbReference>
<evidence type="ECO:0000256" key="4">
    <source>
        <dbReference type="ARBA" id="ARBA00022741"/>
    </source>
</evidence>
<evidence type="ECO:0000256" key="6">
    <source>
        <dbReference type="ARBA" id="ARBA00022917"/>
    </source>
</evidence>
<dbReference type="InterPro" id="IPR033731">
    <property type="entry name" value="GlyRS-like_core"/>
</dbReference>
<dbReference type="PANTHER" id="PTHR10745">
    <property type="entry name" value="GLYCYL-TRNA SYNTHETASE/DNA POLYMERASE SUBUNIT GAMMA-2"/>
    <property type="match status" value="1"/>
</dbReference>
<dbReference type="InterPro" id="IPR006195">
    <property type="entry name" value="aa-tRNA-synth_II"/>
</dbReference>
<dbReference type="EMBL" id="AHZU02001535">
    <property type="protein sequence ID" value="KFG31341.1"/>
    <property type="molecule type" value="Genomic_DNA"/>
</dbReference>
<dbReference type="FunFam" id="3.40.50.800:FF:000004">
    <property type="entry name" value="Glycine--tRNA ligase 2"/>
    <property type="match status" value="1"/>
</dbReference>
<dbReference type="GO" id="GO:0004820">
    <property type="term" value="F:glycine-tRNA ligase activity"/>
    <property type="evidence" value="ECO:0007669"/>
    <property type="project" value="UniProtKB-EC"/>
</dbReference>
<keyword evidence="3 11" id="KW-0436">Ligase</keyword>
<dbReference type="OrthoDB" id="57698at2759"/>
<protein>
    <recommendedName>
        <fullName evidence="2">glycine--tRNA ligase</fullName>
        <ecNumber evidence="2">6.1.1.14</ecNumber>
    </recommendedName>
    <alternativeName>
        <fullName evidence="8">Diadenosine tetraphosphate synthetase</fullName>
    </alternativeName>
</protein>
<dbReference type="PRINTS" id="PR01043">
    <property type="entry name" value="TRNASYNTHGLY"/>
</dbReference>
<keyword evidence="4" id="KW-0547">Nucleotide-binding</keyword>
<gene>
    <name evidence="11" type="ORF">TGDOM2_256990</name>
</gene>
<organism evidence="11 12">
    <name type="scientific">Toxoplasma gondii GAB2-2007-GAL-DOM2</name>
    <dbReference type="NCBI Taxonomy" id="1130820"/>
    <lineage>
        <taxon>Eukaryota</taxon>
        <taxon>Sar</taxon>
        <taxon>Alveolata</taxon>
        <taxon>Apicomplexa</taxon>
        <taxon>Conoidasida</taxon>
        <taxon>Coccidia</taxon>
        <taxon>Eucoccidiorida</taxon>
        <taxon>Eimeriorina</taxon>
        <taxon>Sarcocystidae</taxon>
        <taxon>Toxoplasma</taxon>
    </lineage>
</organism>
<dbReference type="GO" id="GO:0005524">
    <property type="term" value="F:ATP binding"/>
    <property type="evidence" value="ECO:0007669"/>
    <property type="project" value="UniProtKB-KW"/>
</dbReference>
<dbReference type="PROSITE" id="PS50862">
    <property type="entry name" value="AA_TRNA_LIGASE_II"/>
    <property type="match status" value="1"/>
</dbReference>
<dbReference type="NCBIfam" id="NF003211">
    <property type="entry name" value="PRK04173.1"/>
    <property type="match status" value="1"/>
</dbReference>
<dbReference type="Gene3D" id="3.30.40.230">
    <property type="match status" value="1"/>
</dbReference>
<dbReference type="EC" id="6.1.1.14" evidence="2"/>
<dbReference type="InterPro" id="IPR036621">
    <property type="entry name" value="Anticodon-bd_dom_sf"/>
</dbReference>
<dbReference type="Gene3D" id="3.40.50.800">
    <property type="entry name" value="Anticodon-binding domain"/>
    <property type="match status" value="1"/>
</dbReference>
<keyword evidence="5" id="KW-0067">ATP-binding</keyword>
<dbReference type="AlphaFoldDB" id="A0A086JGS3"/>
<dbReference type="Gene3D" id="3.30.720.200">
    <property type="match status" value="1"/>
</dbReference>
<evidence type="ECO:0000313" key="12">
    <source>
        <dbReference type="Proteomes" id="UP000028837"/>
    </source>
</evidence>
<dbReference type="CDD" id="cd00774">
    <property type="entry name" value="GlyRS-like_core"/>
    <property type="match status" value="1"/>
</dbReference>
<dbReference type="InterPro" id="IPR045864">
    <property type="entry name" value="aa-tRNA-synth_II/BPL/LPL"/>
</dbReference>
<evidence type="ECO:0000259" key="10">
    <source>
        <dbReference type="PROSITE" id="PS50862"/>
    </source>
</evidence>
<comment type="similarity">
    <text evidence="1">Belongs to the class-II aminoacyl-tRNA synthetase family.</text>
</comment>
<evidence type="ECO:0000256" key="3">
    <source>
        <dbReference type="ARBA" id="ARBA00022598"/>
    </source>
</evidence>
<dbReference type="Pfam" id="PF03129">
    <property type="entry name" value="HGTP_anticodon"/>
    <property type="match status" value="1"/>
</dbReference>
<evidence type="ECO:0000256" key="1">
    <source>
        <dbReference type="ARBA" id="ARBA00008226"/>
    </source>
</evidence>
<evidence type="ECO:0000256" key="9">
    <source>
        <dbReference type="SAM" id="MobiDB-lite"/>
    </source>
</evidence>
<evidence type="ECO:0000256" key="2">
    <source>
        <dbReference type="ARBA" id="ARBA00012829"/>
    </source>
</evidence>
<dbReference type="SUPFAM" id="SSF52954">
    <property type="entry name" value="Class II aaRS ABD-related"/>
    <property type="match status" value="1"/>
</dbReference>
<sequence length="771" mass="86289">MQVAPFRRVVRLSLFGLQRRFLSSRKNAIVATRLRALAVSEHFVRQFSTFCGEKKMTTLNGVTPADEAATEQLAEQLRELRVRVTQNAEKVRLLKQANAPAEEIAAGVDTLVHLRAQVTELEKQLESTRPLYYQLRSQCENLLKRRFFVVPSYEIYGGVGGLYDFGPPGCALKSAVEQLWRQHFVLAEDMLEVSGPCLTPHIVLKTSGHVDRFTDLMVKDTVTQDCLRADKYLEEKIDERLNAKEGISPEEASRLALLRRQADALSAAEMKVALEELQVKSPAGNSLSDPFPFNLMFGLKIGPKDEAGAGEEPATGRGQKASAASRSAEGRGYLRPETAQGIFVNFRRLLEFNGGRMPFAAAQLGLGFRNEIAPRNGLLRVREFQMGEIEHFVHPDQKDHPKFHLVRDLKIPLFSRENQLTDGKVLRDVTVGEAVAKKIIDNETLGYFLARTYLFLTRCGIAESGLRFRQHLTSEMAHYAKDCWDAEVECSYGWVEVAGHADRSAFDLTSHSKVSKVDLVASRKFDSPQIVEYVKYTPNKGLCGKTFKDRQQALHDAIEEKSDADRLEIEAALAAEGRYTLTLCTGEVFEISREMMKFEKTTKKVSEESFVPAVIEPSFGIGRILHCIMEHAFRSRGIVDQEERCYMAFPAIIAPTKCIILPISSNSSFVELLQRARDACVARGISAKVDASTASIGKRYARNDEVGTPFAITVDFESLKDDTVTVRERDSMEQIRVSLSDAVDLVARMSQGSLDWPTVKKTYPLVDVKES</sequence>
<keyword evidence="6" id="KW-0648">Protein biosynthesis</keyword>
<keyword evidence="7 11" id="KW-0030">Aminoacyl-tRNA synthetase</keyword>
<dbReference type="GO" id="GO:0005739">
    <property type="term" value="C:mitochondrion"/>
    <property type="evidence" value="ECO:0007669"/>
    <property type="project" value="TreeGrafter"/>
</dbReference>
<dbReference type="InterPro" id="IPR002314">
    <property type="entry name" value="aa-tRNA-synt_IIb"/>
</dbReference>
<dbReference type="VEuPathDB" id="ToxoDB:TGDOM2_256990"/>
<evidence type="ECO:0000256" key="5">
    <source>
        <dbReference type="ARBA" id="ARBA00022840"/>
    </source>
</evidence>
<dbReference type="GO" id="GO:0070150">
    <property type="term" value="P:mitochondrial glycyl-tRNA aminoacylation"/>
    <property type="evidence" value="ECO:0007669"/>
    <property type="project" value="TreeGrafter"/>
</dbReference>
<accession>A0A086JGS3</accession>
<dbReference type="Gene3D" id="1.10.287.10">
    <property type="entry name" value="S15/NS1, RNA-binding"/>
    <property type="match status" value="1"/>
</dbReference>
<evidence type="ECO:0000256" key="7">
    <source>
        <dbReference type="ARBA" id="ARBA00023146"/>
    </source>
</evidence>
<feature type="region of interest" description="Disordered" evidence="9">
    <location>
        <begin position="304"/>
        <end position="331"/>
    </location>
</feature>
<dbReference type="InterPro" id="IPR027031">
    <property type="entry name" value="Gly-tRNA_synthase/POLG2"/>
</dbReference>
<evidence type="ECO:0000313" key="11">
    <source>
        <dbReference type="EMBL" id="KFG31341.1"/>
    </source>
</evidence>
<comment type="caution">
    <text evidence="11">The sequence shown here is derived from an EMBL/GenBank/DDBJ whole genome shotgun (WGS) entry which is preliminary data.</text>
</comment>
<reference evidence="11 12" key="1">
    <citation type="submission" date="2014-02" db="EMBL/GenBank/DDBJ databases">
        <authorList>
            <person name="Sibley D."/>
            <person name="Venepally P."/>
            <person name="Karamycheva S."/>
            <person name="Hadjithomas M."/>
            <person name="Khan A."/>
            <person name="Brunk B."/>
            <person name="Roos D."/>
            <person name="Caler E."/>
            <person name="Lorenzi H."/>
        </authorList>
    </citation>
    <scope>NUCLEOTIDE SEQUENCE [LARGE SCALE GENOMIC DNA]</scope>
    <source>
        <strain evidence="11 12">GAB2-2007-GAL-DOM2</strain>
    </source>
</reference>
<dbReference type="NCBIfam" id="TIGR00389">
    <property type="entry name" value="glyS_dimeric"/>
    <property type="match status" value="1"/>
</dbReference>
<dbReference type="InterPro" id="IPR002315">
    <property type="entry name" value="tRNA-synt_gly"/>
</dbReference>